<evidence type="ECO:0000313" key="1">
    <source>
        <dbReference type="EMBL" id="TFK43190.1"/>
    </source>
</evidence>
<reference evidence="1 2" key="1">
    <citation type="journal article" date="2019" name="Nat. Ecol. Evol.">
        <title>Megaphylogeny resolves global patterns of mushroom evolution.</title>
        <authorList>
            <person name="Varga T."/>
            <person name="Krizsan K."/>
            <person name="Foldi C."/>
            <person name="Dima B."/>
            <person name="Sanchez-Garcia M."/>
            <person name="Sanchez-Ramirez S."/>
            <person name="Szollosi G.J."/>
            <person name="Szarkandi J.G."/>
            <person name="Papp V."/>
            <person name="Albert L."/>
            <person name="Andreopoulos W."/>
            <person name="Angelini C."/>
            <person name="Antonin V."/>
            <person name="Barry K.W."/>
            <person name="Bougher N.L."/>
            <person name="Buchanan P."/>
            <person name="Buyck B."/>
            <person name="Bense V."/>
            <person name="Catcheside P."/>
            <person name="Chovatia M."/>
            <person name="Cooper J."/>
            <person name="Damon W."/>
            <person name="Desjardin D."/>
            <person name="Finy P."/>
            <person name="Geml J."/>
            <person name="Haridas S."/>
            <person name="Hughes K."/>
            <person name="Justo A."/>
            <person name="Karasinski D."/>
            <person name="Kautmanova I."/>
            <person name="Kiss B."/>
            <person name="Kocsube S."/>
            <person name="Kotiranta H."/>
            <person name="LaButti K.M."/>
            <person name="Lechner B.E."/>
            <person name="Liimatainen K."/>
            <person name="Lipzen A."/>
            <person name="Lukacs Z."/>
            <person name="Mihaltcheva S."/>
            <person name="Morgado L.N."/>
            <person name="Niskanen T."/>
            <person name="Noordeloos M.E."/>
            <person name="Ohm R.A."/>
            <person name="Ortiz-Santana B."/>
            <person name="Ovrebo C."/>
            <person name="Racz N."/>
            <person name="Riley R."/>
            <person name="Savchenko A."/>
            <person name="Shiryaev A."/>
            <person name="Soop K."/>
            <person name="Spirin V."/>
            <person name="Szebenyi C."/>
            <person name="Tomsovsky M."/>
            <person name="Tulloss R.E."/>
            <person name="Uehling J."/>
            <person name="Grigoriev I.V."/>
            <person name="Vagvolgyi C."/>
            <person name="Papp T."/>
            <person name="Martin F.M."/>
            <person name="Miettinen O."/>
            <person name="Hibbett D.S."/>
            <person name="Nagy L.G."/>
        </authorList>
    </citation>
    <scope>NUCLEOTIDE SEQUENCE [LARGE SCALE GENOMIC DNA]</scope>
    <source>
        <strain evidence="1 2">CBS 166.37</strain>
    </source>
</reference>
<gene>
    <name evidence="1" type="ORF">BDQ12DRAFT_674551</name>
</gene>
<keyword evidence="2" id="KW-1185">Reference proteome</keyword>
<dbReference type="EMBL" id="ML213591">
    <property type="protein sequence ID" value="TFK43190.1"/>
    <property type="molecule type" value="Genomic_DNA"/>
</dbReference>
<dbReference type="Proteomes" id="UP000308652">
    <property type="component" value="Unassembled WGS sequence"/>
</dbReference>
<sequence>MNKGDSICEGVHPGVVKTNLNKDFGEATAQDELFQPEDATANLINLVVNLRRDQRQDIVVTAIRWPLECECPRDESAV</sequence>
<protein>
    <submittedName>
        <fullName evidence="1">Uncharacterized protein</fullName>
    </submittedName>
</protein>
<organism evidence="1 2">
    <name type="scientific">Crucibulum laeve</name>
    <dbReference type="NCBI Taxonomy" id="68775"/>
    <lineage>
        <taxon>Eukaryota</taxon>
        <taxon>Fungi</taxon>
        <taxon>Dikarya</taxon>
        <taxon>Basidiomycota</taxon>
        <taxon>Agaricomycotina</taxon>
        <taxon>Agaricomycetes</taxon>
        <taxon>Agaricomycetidae</taxon>
        <taxon>Agaricales</taxon>
        <taxon>Agaricineae</taxon>
        <taxon>Nidulariaceae</taxon>
        <taxon>Crucibulum</taxon>
    </lineage>
</organism>
<evidence type="ECO:0000313" key="2">
    <source>
        <dbReference type="Proteomes" id="UP000308652"/>
    </source>
</evidence>
<proteinExistence type="predicted"/>
<dbReference type="AlphaFoldDB" id="A0A5C3MDB9"/>
<dbReference type="OrthoDB" id="5296at2759"/>
<accession>A0A5C3MDB9</accession>
<name>A0A5C3MDB9_9AGAR</name>